<dbReference type="Proteomes" id="UP000285092">
    <property type="component" value="Unassembled WGS sequence"/>
</dbReference>
<proteinExistence type="predicted"/>
<name>A0A418NL10_9SPHN</name>
<sequence length="165" mass="18606">MEVAVLWLPKSELHFRAAEWVRLVDELHQRTQGYHESGAFLLGRISGRRRLVEEIVFYDDLDSAAYDTGVVVMRAASFGPLWDRCRSSGLQVVADVHVHGGSARQSLADKQNPMIAQKRHLAMILPSMARAPIAGDQIGLYEYRGRHRWKSLGHNRLSSHLIIGP</sequence>
<protein>
    <recommendedName>
        <fullName evidence="3">JAB domain-containing protein</fullName>
    </recommendedName>
</protein>
<reference evidence="1 2" key="1">
    <citation type="submission" date="2018-08" db="EMBL/GenBank/DDBJ databases">
        <title>Altererythrobacter sp.Ery1 and Ery12, the genome sequencing of novel strains in genus Alterythrobacter.</title>
        <authorList>
            <person name="Cheng H."/>
            <person name="Wu Y.-H."/>
            <person name="Fang C."/>
            <person name="Xu X.-W."/>
        </authorList>
    </citation>
    <scope>NUCLEOTIDE SEQUENCE [LARGE SCALE GENOMIC DNA]</scope>
    <source>
        <strain evidence="1 2">Ery1</strain>
    </source>
</reference>
<organism evidence="1 2">
    <name type="scientific">Pelagerythrobacter aerophilus</name>
    <dbReference type="NCBI Taxonomy" id="2306995"/>
    <lineage>
        <taxon>Bacteria</taxon>
        <taxon>Pseudomonadati</taxon>
        <taxon>Pseudomonadota</taxon>
        <taxon>Alphaproteobacteria</taxon>
        <taxon>Sphingomonadales</taxon>
        <taxon>Erythrobacteraceae</taxon>
        <taxon>Pelagerythrobacter</taxon>
    </lineage>
</organism>
<keyword evidence="2" id="KW-1185">Reference proteome</keyword>
<dbReference type="OrthoDB" id="3367557at2"/>
<accession>A0A418NL10</accession>
<gene>
    <name evidence="1" type="ORF">D2V04_03415</name>
</gene>
<evidence type="ECO:0008006" key="3">
    <source>
        <dbReference type="Google" id="ProtNLM"/>
    </source>
</evidence>
<evidence type="ECO:0000313" key="1">
    <source>
        <dbReference type="EMBL" id="RIV80352.1"/>
    </source>
</evidence>
<dbReference type="RefSeq" id="WP_119511938.1">
    <property type="nucleotide sequence ID" value="NZ_QXFK01000011.1"/>
</dbReference>
<evidence type="ECO:0000313" key="2">
    <source>
        <dbReference type="Proteomes" id="UP000285092"/>
    </source>
</evidence>
<dbReference type="EMBL" id="QXFK01000011">
    <property type="protein sequence ID" value="RIV80352.1"/>
    <property type="molecule type" value="Genomic_DNA"/>
</dbReference>
<comment type="caution">
    <text evidence="1">The sequence shown here is derived from an EMBL/GenBank/DDBJ whole genome shotgun (WGS) entry which is preliminary data.</text>
</comment>
<dbReference type="AlphaFoldDB" id="A0A418NL10"/>